<feature type="non-terminal residue" evidence="4">
    <location>
        <position position="1"/>
    </location>
</feature>
<organism evidence="4 5">
    <name type="scientific">Planoprotostelium fungivorum</name>
    <dbReference type="NCBI Taxonomy" id="1890364"/>
    <lineage>
        <taxon>Eukaryota</taxon>
        <taxon>Amoebozoa</taxon>
        <taxon>Evosea</taxon>
        <taxon>Variosea</taxon>
        <taxon>Cavosteliida</taxon>
        <taxon>Cavosteliaceae</taxon>
        <taxon>Planoprotostelium</taxon>
    </lineage>
</organism>
<dbReference type="HAMAP" id="MF_01139">
    <property type="entry name" value="ISPT"/>
    <property type="match status" value="1"/>
</dbReference>
<keyword evidence="2" id="KW-0808">Transferase</keyword>
<dbReference type="AlphaFoldDB" id="A0A2P6MTB0"/>
<proteinExistence type="inferred from homology"/>
<dbReference type="InterPro" id="IPR018520">
    <property type="entry name" value="UPP_synth-like_CS"/>
</dbReference>
<comment type="caution">
    <text evidence="4">The sequence shown here is derived from an EMBL/GenBank/DDBJ whole genome shotgun (WGS) entry which is preliminary data.</text>
</comment>
<comment type="similarity">
    <text evidence="1">Belongs to the UPP synthase family.</text>
</comment>
<dbReference type="GO" id="GO:0045547">
    <property type="term" value="F:ditrans,polycis-polyprenyl diphosphate synthase [(2E,6E)-farnesyl diphosphate specific] activity"/>
    <property type="evidence" value="ECO:0007669"/>
    <property type="project" value="TreeGrafter"/>
</dbReference>
<dbReference type="InParanoid" id="A0A2P6MTB0"/>
<protein>
    <submittedName>
        <fullName evidence="4">Dehydrodolichyl diphosphate synthase-like</fullName>
    </submittedName>
</protein>
<dbReference type="Proteomes" id="UP000241769">
    <property type="component" value="Unassembled WGS sequence"/>
</dbReference>
<dbReference type="STRING" id="1890364.A0A2P6MTB0"/>
<evidence type="ECO:0000313" key="4">
    <source>
        <dbReference type="EMBL" id="PRP74942.1"/>
    </source>
</evidence>
<dbReference type="PANTHER" id="PTHR10291:SF43">
    <property type="entry name" value="DEHYDRODOLICHYL DIPHOSPHATE SYNTHASE COMPLEX SUBUNIT DHDDS"/>
    <property type="match status" value="1"/>
</dbReference>
<dbReference type="GO" id="GO:0016094">
    <property type="term" value="P:polyprenol biosynthetic process"/>
    <property type="evidence" value="ECO:0007669"/>
    <property type="project" value="TreeGrafter"/>
</dbReference>
<dbReference type="CDD" id="cd00475">
    <property type="entry name" value="Cis_IPPS"/>
    <property type="match status" value="1"/>
</dbReference>
<gene>
    <name evidence="4" type="ORF">PROFUN_15065</name>
</gene>
<keyword evidence="5" id="KW-1185">Reference proteome</keyword>
<feature type="region of interest" description="Disordered" evidence="3">
    <location>
        <begin position="1"/>
        <end position="38"/>
    </location>
</feature>
<dbReference type="InterPro" id="IPR036424">
    <property type="entry name" value="UPP_synth-like_sf"/>
</dbReference>
<dbReference type="NCBIfam" id="TIGR00055">
    <property type="entry name" value="uppS"/>
    <property type="match status" value="1"/>
</dbReference>
<feature type="compositionally biased region" description="Basic and acidic residues" evidence="3">
    <location>
        <begin position="1"/>
        <end position="23"/>
    </location>
</feature>
<dbReference type="Pfam" id="PF01255">
    <property type="entry name" value="Prenyltransf"/>
    <property type="match status" value="1"/>
</dbReference>
<reference evidence="4 5" key="1">
    <citation type="journal article" date="2018" name="Genome Biol. Evol.">
        <title>Multiple Roots of Fruiting Body Formation in Amoebozoa.</title>
        <authorList>
            <person name="Hillmann F."/>
            <person name="Forbes G."/>
            <person name="Novohradska S."/>
            <person name="Ferling I."/>
            <person name="Riege K."/>
            <person name="Groth M."/>
            <person name="Westermann M."/>
            <person name="Marz M."/>
            <person name="Spaller T."/>
            <person name="Winckler T."/>
            <person name="Schaap P."/>
            <person name="Glockner G."/>
        </authorList>
    </citation>
    <scope>NUCLEOTIDE SEQUENCE [LARGE SCALE GENOMIC DNA]</scope>
    <source>
        <strain evidence="4 5">Jena</strain>
    </source>
</reference>
<evidence type="ECO:0000256" key="1">
    <source>
        <dbReference type="ARBA" id="ARBA00005432"/>
    </source>
</evidence>
<accession>A0A2P6MTB0</accession>
<dbReference type="GO" id="GO:0005783">
    <property type="term" value="C:endoplasmic reticulum"/>
    <property type="evidence" value="ECO:0007669"/>
    <property type="project" value="TreeGrafter"/>
</dbReference>
<dbReference type="OrthoDB" id="4173905at2759"/>
<evidence type="ECO:0000313" key="5">
    <source>
        <dbReference type="Proteomes" id="UP000241769"/>
    </source>
</evidence>
<dbReference type="InterPro" id="IPR001441">
    <property type="entry name" value="UPP_synth-like"/>
</dbReference>
<evidence type="ECO:0000256" key="3">
    <source>
        <dbReference type="SAM" id="MobiDB-lite"/>
    </source>
</evidence>
<evidence type="ECO:0000256" key="2">
    <source>
        <dbReference type="ARBA" id="ARBA00022679"/>
    </source>
</evidence>
<dbReference type="Gene3D" id="3.40.1180.10">
    <property type="entry name" value="Decaprenyl diphosphate synthase-like"/>
    <property type="match status" value="1"/>
</dbReference>
<name>A0A2P6MTB0_9EUKA</name>
<dbReference type="PANTHER" id="PTHR10291">
    <property type="entry name" value="DEHYDRODOLICHYL DIPHOSPHATE SYNTHASE FAMILY MEMBER"/>
    <property type="match status" value="1"/>
</dbReference>
<dbReference type="EMBL" id="MDYQ01000424">
    <property type="protein sequence ID" value="PRP74942.1"/>
    <property type="molecule type" value="Genomic_DNA"/>
</dbReference>
<dbReference type="PROSITE" id="PS01066">
    <property type="entry name" value="UPP_SYNTHASE"/>
    <property type="match status" value="1"/>
</dbReference>
<dbReference type="SUPFAM" id="SSF64005">
    <property type="entry name" value="Undecaprenyl diphosphate synthase"/>
    <property type="match status" value="1"/>
</dbReference>
<sequence>NTEEGHVMVEEQDKMVHNKRGQDKMVQNKKKESSQTKMSIQCQNEMGNDFFKRPQRTYCSTRKETRLERAYSHLTSISSSIPTTAVDNFAIFISRHTIGLCENHGDLQQLYFVKRCTGDNWMKREKKNARHIRTYRFINWMPNQQTEKREIEFKNVSFFYHFINCDDKLIGLLSASGEKEIAWKIGTEKRRRTGQQLTRRGTHDYSVIFKRQRTGTSQDTINLLMQMRIFGRTALQIQSQRSTTTQYLIHPCHQEKDEINTLFLRWDCDAPVSSCGVACGILHLLELGGPKDNKHPLRQECTMFSWLESFSINVLKAGRIPHHIAFIMDGNRRFAKLQKMPPIGGHVQGFGALKETLRICLELGVKIVTVYAFSLENFKRPSDEVDPLLSLCKDKLFELESSGFLFENLISVRILGETSLLPKDLQDTIREVTSYSSSFQGAILNVHLAYTSREEIVHALQNLSSSVSEGKISPHSGIRGEDIERRLYSSNEPDILVRTSGETRLSDYLLWQSSESQLAFLRVLWPDFSFWHISWLILIVHYDNTISNWTSVKPSKSILLGLLQHQYAGKSCL</sequence>